<accession>A0A392N5U9</accession>
<evidence type="ECO:0000256" key="3">
    <source>
        <dbReference type="ARBA" id="ARBA00022695"/>
    </source>
</evidence>
<dbReference type="GO" id="GO:0003983">
    <property type="term" value="F:UTP:glucose-1-phosphate uridylyltransferase activity"/>
    <property type="evidence" value="ECO:0007669"/>
    <property type="project" value="UniProtKB-EC"/>
</dbReference>
<protein>
    <recommendedName>
        <fullName evidence="1">UTP--glucose-1-phosphate uridylyltransferase</fullName>
        <ecNumber evidence="1">2.7.7.9</ecNumber>
    </recommendedName>
</protein>
<reference evidence="5 6" key="1">
    <citation type="journal article" date="2018" name="Front. Plant Sci.">
        <title>Red Clover (Trifolium pratense) and Zigzag Clover (T. medium) - A Picture of Genomic Similarities and Differences.</title>
        <authorList>
            <person name="Dluhosova J."/>
            <person name="Istvanek J."/>
            <person name="Nedelnik J."/>
            <person name="Repkova J."/>
        </authorList>
    </citation>
    <scope>NUCLEOTIDE SEQUENCE [LARGE SCALE GENOMIC DNA]</scope>
    <source>
        <strain evidence="6">cv. 10/8</strain>
        <tissue evidence="5">Leaf</tissue>
    </source>
</reference>
<gene>
    <name evidence="5" type="ORF">A2U01_0015497</name>
</gene>
<dbReference type="EC" id="2.7.7.9" evidence="1"/>
<dbReference type="AlphaFoldDB" id="A0A392N5U9"/>
<keyword evidence="3 5" id="KW-0548">Nucleotidyltransferase</keyword>
<dbReference type="GO" id="GO:0006011">
    <property type="term" value="P:UDP-alpha-D-glucose metabolic process"/>
    <property type="evidence" value="ECO:0007669"/>
    <property type="project" value="InterPro"/>
</dbReference>
<dbReference type="EMBL" id="LXQA010027548">
    <property type="protein sequence ID" value="MCH94535.1"/>
    <property type="molecule type" value="Genomic_DNA"/>
</dbReference>
<evidence type="ECO:0000313" key="6">
    <source>
        <dbReference type="Proteomes" id="UP000265520"/>
    </source>
</evidence>
<comment type="caution">
    <text evidence="5">The sequence shown here is derived from an EMBL/GenBank/DDBJ whole genome shotgun (WGS) entry which is preliminary data.</text>
</comment>
<dbReference type="Proteomes" id="UP000265520">
    <property type="component" value="Unassembled WGS sequence"/>
</dbReference>
<evidence type="ECO:0000313" key="5">
    <source>
        <dbReference type="EMBL" id="MCH94535.1"/>
    </source>
</evidence>
<dbReference type="Pfam" id="PF01704">
    <property type="entry name" value="UDPGP"/>
    <property type="match status" value="1"/>
</dbReference>
<name>A0A392N5U9_9FABA</name>
<sequence length="73" mass="8185">FFDKAIGINVTRSRFLPVKATSDLFLVQSDLYTLADGSVIRNRARANPENPSIELGTEKSKIYITDYCVLCDN</sequence>
<evidence type="ECO:0000256" key="2">
    <source>
        <dbReference type="ARBA" id="ARBA00022679"/>
    </source>
</evidence>
<dbReference type="InterPro" id="IPR002618">
    <property type="entry name" value="UDPGP_fam"/>
</dbReference>
<keyword evidence="2 5" id="KW-0808">Transferase</keyword>
<evidence type="ECO:0000256" key="1">
    <source>
        <dbReference type="ARBA" id="ARBA00012415"/>
    </source>
</evidence>
<dbReference type="PANTHER" id="PTHR43511">
    <property type="match status" value="1"/>
</dbReference>
<organism evidence="5 6">
    <name type="scientific">Trifolium medium</name>
    <dbReference type="NCBI Taxonomy" id="97028"/>
    <lineage>
        <taxon>Eukaryota</taxon>
        <taxon>Viridiplantae</taxon>
        <taxon>Streptophyta</taxon>
        <taxon>Embryophyta</taxon>
        <taxon>Tracheophyta</taxon>
        <taxon>Spermatophyta</taxon>
        <taxon>Magnoliopsida</taxon>
        <taxon>eudicotyledons</taxon>
        <taxon>Gunneridae</taxon>
        <taxon>Pentapetalae</taxon>
        <taxon>rosids</taxon>
        <taxon>fabids</taxon>
        <taxon>Fabales</taxon>
        <taxon>Fabaceae</taxon>
        <taxon>Papilionoideae</taxon>
        <taxon>50 kb inversion clade</taxon>
        <taxon>NPAAA clade</taxon>
        <taxon>Hologalegina</taxon>
        <taxon>IRL clade</taxon>
        <taxon>Trifolieae</taxon>
        <taxon>Trifolium</taxon>
    </lineage>
</organism>
<keyword evidence="6" id="KW-1185">Reference proteome</keyword>
<comment type="catalytic activity">
    <reaction evidence="4">
        <text>alpha-D-glucose 1-phosphate + UTP + H(+) = UDP-alpha-D-glucose + diphosphate</text>
        <dbReference type="Rhea" id="RHEA:19889"/>
        <dbReference type="ChEBI" id="CHEBI:15378"/>
        <dbReference type="ChEBI" id="CHEBI:33019"/>
        <dbReference type="ChEBI" id="CHEBI:46398"/>
        <dbReference type="ChEBI" id="CHEBI:58601"/>
        <dbReference type="ChEBI" id="CHEBI:58885"/>
        <dbReference type="EC" id="2.7.7.9"/>
    </reaction>
</comment>
<proteinExistence type="predicted"/>
<dbReference type="InterPro" id="IPR016267">
    <property type="entry name" value="UDPGP_trans"/>
</dbReference>
<evidence type="ECO:0000256" key="4">
    <source>
        <dbReference type="ARBA" id="ARBA00048128"/>
    </source>
</evidence>
<dbReference type="Gene3D" id="2.160.10.10">
    <property type="entry name" value="Hexapeptide repeat proteins"/>
    <property type="match status" value="1"/>
</dbReference>
<feature type="non-terminal residue" evidence="5">
    <location>
        <position position="1"/>
    </location>
</feature>